<evidence type="ECO:0000256" key="7">
    <source>
        <dbReference type="ARBA" id="ARBA00023170"/>
    </source>
</evidence>
<feature type="compositionally biased region" description="Pro residues" evidence="10">
    <location>
        <begin position="19"/>
        <end position="36"/>
    </location>
</feature>
<feature type="transmembrane region" description="Helical" evidence="11">
    <location>
        <begin position="246"/>
        <end position="269"/>
    </location>
</feature>
<evidence type="ECO:0000256" key="8">
    <source>
        <dbReference type="ARBA" id="ARBA00023224"/>
    </source>
</evidence>
<evidence type="ECO:0000256" key="3">
    <source>
        <dbReference type="ARBA" id="ARBA00022692"/>
    </source>
</evidence>
<evidence type="ECO:0000256" key="10">
    <source>
        <dbReference type="SAM" id="MobiDB-lite"/>
    </source>
</evidence>
<reference evidence="13" key="2">
    <citation type="submission" date="2025-09" db="UniProtKB">
        <authorList>
            <consortium name="Ensembl"/>
        </authorList>
    </citation>
    <scope>IDENTIFICATION</scope>
</reference>
<evidence type="ECO:0000256" key="9">
    <source>
        <dbReference type="RuleBase" id="RU000688"/>
    </source>
</evidence>
<evidence type="ECO:0000256" key="1">
    <source>
        <dbReference type="ARBA" id="ARBA00004651"/>
    </source>
</evidence>
<keyword evidence="5 9" id="KW-0297">G-protein coupled receptor</keyword>
<keyword evidence="4 11" id="KW-1133">Transmembrane helix</keyword>
<keyword evidence="2" id="KW-1003">Cell membrane</keyword>
<organism evidence="13 14">
    <name type="scientific">Zonotrichia albicollis</name>
    <name type="common">White-throated sparrow</name>
    <name type="synonym">Fringilla albicollis</name>
    <dbReference type="NCBI Taxonomy" id="44394"/>
    <lineage>
        <taxon>Eukaryota</taxon>
        <taxon>Metazoa</taxon>
        <taxon>Chordata</taxon>
        <taxon>Craniata</taxon>
        <taxon>Vertebrata</taxon>
        <taxon>Euteleostomi</taxon>
        <taxon>Archelosauria</taxon>
        <taxon>Archosauria</taxon>
        <taxon>Dinosauria</taxon>
        <taxon>Saurischia</taxon>
        <taxon>Theropoda</taxon>
        <taxon>Coelurosauria</taxon>
        <taxon>Aves</taxon>
        <taxon>Neognathae</taxon>
        <taxon>Neoaves</taxon>
        <taxon>Telluraves</taxon>
        <taxon>Australaves</taxon>
        <taxon>Passeriformes</taxon>
        <taxon>Passerellidae</taxon>
        <taxon>Zonotrichia</taxon>
    </lineage>
</organism>
<dbReference type="SUPFAM" id="SSF81321">
    <property type="entry name" value="Family A G protein-coupled receptor-like"/>
    <property type="match status" value="1"/>
</dbReference>
<dbReference type="PROSITE" id="PS50262">
    <property type="entry name" value="G_PROTEIN_RECEP_F1_2"/>
    <property type="match status" value="1"/>
</dbReference>
<dbReference type="Gene3D" id="1.20.1070.10">
    <property type="entry name" value="Rhodopsin 7-helix transmembrane proteins"/>
    <property type="match status" value="1"/>
</dbReference>
<evidence type="ECO:0000256" key="6">
    <source>
        <dbReference type="ARBA" id="ARBA00023136"/>
    </source>
</evidence>
<keyword evidence="14" id="KW-1185">Reference proteome</keyword>
<dbReference type="Ensembl" id="ENSZALT00000009102.1">
    <property type="protein sequence ID" value="ENSZALP00000006227.1"/>
    <property type="gene ID" value="ENSZALG00000005699.1"/>
</dbReference>
<keyword evidence="8 9" id="KW-0807">Transducer</keyword>
<dbReference type="PANTHER" id="PTHR22752:SF3">
    <property type="entry name" value="G-PROTEIN COUPLED RECEPTOR 135"/>
    <property type="match status" value="1"/>
</dbReference>
<dbReference type="InterPro" id="IPR000276">
    <property type="entry name" value="GPCR_Rhodpsn"/>
</dbReference>
<keyword evidence="7 9" id="KW-0675">Receptor</keyword>
<dbReference type="AlphaFoldDB" id="A0A8D2MDL9"/>
<proteinExistence type="inferred from homology"/>
<feature type="compositionally biased region" description="Gly residues" evidence="10">
    <location>
        <begin position="37"/>
        <end position="48"/>
    </location>
</feature>
<sequence>RRAHLRGPWDGAAVGRNSPAPPPVCRGSAPPPPGPAGPGRAGSPGNGGRATSAAGGPGAAGPPQPRRGAAGWSAAALASQAAALLLIFALSALGNGAVVLVIARHRQLRTVTNAFVLSLSLSELLGALLCLPLAFLSLLSRPPGAWLFGQRLCLASAALHAGLGIAATLTMALLSFDRYCAIVRQPRHKMGRRRAAQLLAAVWLAALALAGPWYGLAGEGRREARPGAYRCVYVLPWGSSRLGPPYGAALIVLCYLLPFAVMCFCHFNICRAVRLAESRVRPLTTYGHLLRDRFCSRPAESATVNSGADTPNSLNACGSCLLSAKKATEG</sequence>
<feature type="transmembrane region" description="Helical" evidence="11">
    <location>
        <begin position="115"/>
        <end position="136"/>
    </location>
</feature>
<evidence type="ECO:0000256" key="4">
    <source>
        <dbReference type="ARBA" id="ARBA00022989"/>
    </source>
</evidence>
<dbReference type="PRINTS" id="PR00237">
    <property type="entry name" value="GPCRRHODOPSN"/>
</dbReference>
<evidence type="ECO:0000313" key="14">
    <source>
        <dbReference type="Proteomes" id="UP000694413"/>
    </source>
</evidence>
<evidence type="ECO:0000313" key="13">
    <source>
        <dbReference type="Ensembl" id="ENSZALP00000006227.1"/>
    </source>
</evidence>
<reference evidence="13" key="1">
    <citation type="submission" date="2025-08" db="UniProtKB">
        <authorList>
            <consortium name="Ensembl"/>
        </authorList>
    </citation>
    <scope>IDENTIFICATION</scope>
</reference>
<feature type="region of interest" description="Disordered" evidence="10">
    <location>
        <begin position="1"/>
        <end position="67"/>
    </location>
</feature>
<evidence type="ECO:0000259" key="12">
    <source>
        <dbReference type="PROSITE" id="PS50262"/>
    </source>
</evidence>
<feature type="domain" description="G-protein coupled receptors family 1 profile" evidence="12">
    <location>
        <begin position="94"/>
        <end position="330"/>
    </location>
</feature>
<dbReference type="PROSITE" id="PS00237">
    <property type="entry name" value="G_PROTEIN_RECEP_F1_1"/>
    <property type="match status" value="1"/>
</dbReference>
<dbReference type="InterPro" id="IPR017452">
    <property type="entry name" value="GPCR_Rhodpsn_7TM"/>
</dbReference>
<name>A0A8D2MDL9_ZONAL</name>
<feature type="transmembrane region" description="Helical" evidence="11">
    <location>
        <begin position="148"/>
        <end position="174"/>
    </location>
</feature>
<dbReference type="Proteomes" id="UP000694413">
    <property type="component" value="Unassembled WGS sequence"/>
</dbReference>
<protein>
    <recommendedName>
        <fullName evidence="12">G-protein coupled receptors family 1 profile domain-containing protein</fullName>
    </recommendedName>
</protein>
<evidence type="ECO:0000256" key="11">
    <source>
        <dbReference type="SAM" id="Phobius"/>
    </source>
</evidence>
<dbReference type="PANTHER" id="PTHR22752">
    <property type="entry name" value="G PROTEIN-COUPLED RECEPTOR"/>
    <property type="match status" value="1"/>
</dbReference>
<keyword evidence="3 9" id="KW-0812">Transmembrane</keyword>
<feature type="transmembrane region" description="Helical" evidence="11">
    <location>
        <begin position="81"/>
        <end position="103"/>
    </location>
</feature>
<comment type="subcellular location">
    <subcellularLocation>
        <location evidence="1">Cell membrane</location>
        <topology evidence="1">Multi-pass membrane protein</topology>
    </subcellularLocation>
</comment>
<accession>A0A8D2MDL9</accession>
<evidence type="ECO:0000256" key="5">
    <source>
        <dbReference type="ARBA" id="ARBA00023040"/>
    </source>
</evidence>
<evidence type="ECO:0000256" key="2">
    <source>
        <dbReference type="ARBA" id="ARBA00022475"/>
    </source>
</evidence>
<comment type="similarity">
    <text evidence="9">Belongs to the G-protein coupled receptor 1 family.</text>
</comment>
<dbReference type="GO" id="GO:0004930">
    <property type="term" value="F:G protein-coupled receptor activity"/>
    <property type="evidence" value="ECO:0007669"/>
    <property type="project" value="UniProtKB-KW"/>
</dbReference>
<feature type="transmembrane region" description="Helical" evidence="11">
    <location>
        <begin position="195"/>
        <end position="216"/>
    </location>
</feature>
<keyword evidence="6 11" id="KW-0472">Membrane</keyword>
<dbReference type="GO" id="GO:0005886">
    <property type="term" value="C:plasma membrane"/>
    <property type="evidence" value="ECO:0007669"/>
    <property type="project" value="UniProtKB-SubCell"/>
</dbReference>
<dbReference type="Pfam" id="PF00001">
    <property type="entry name" value="7tm_1"/>
    <property type="match status" value="1"/>
</dbReference>